<gene>
    <name evidence="1" type="ORF">LPJ66_003182</name>
</gene>
<dbReference type="Proteomes" id="UP001150581">
    <property type="component" value="Unassembled WGS sequence"/>
</dbReference>
<sequence>MKRDILSATTSRARKKIDTNQISDPVLRDGIERLIERIFGTYPKDYSFGDKGLQYDSVCDIRNGAESRDSVDA</sequence>
<evidence type="ECO:0000313" key="2">
    <source>
        <dbReference type="Proteomes" id="UP001150581"/>
    </source>
</evidence>
<dbReference type="EMBL" id="JANBPG010000302">
    <property type="protein sequence ID" value="KAJ1897744.1"/>
    <property type="molecule type" value="Genomic_DNA"/>
</dbReference>
<evidence type="ECO:0000313" key="1">
    <source>
        <dbReference type="EMBL" id="KAJ1897744.1"/>
    </source>
</evidence>
<proteinExistence type="predicted"/>
<name>A0ACC1IMM9_9FUNG</name>
<comment type="caution">
    <text evidence="1">The sequence shown here is derived from an EMBL/GenBank/DDBJ whole genome shotgun (WGS) entry which is preliminary data.</text>
</comment>
<reference evidence="1" key="1">
    <citation type="submission" date="2022-07" db="EMBL/GenBank/DDBJ databases">
        <title>Phylogenomic reconstructions and comparative analyses of Kickxellomycotina fungi.</title>
        <authorList>
            <person name="Reynolds N.K."/>
            <person name="Stajich J.E."/>
            <person name="Barry K."/>
            <person name="Grigoriev I.V."/>
            <person name="Crous P."/>
            <person name="Smith M.E."/>
        </authorList>
    </citation>
    <scope>NUCLEOTIDE SEQUENCE</scope>
    <source>
        <strain evidence="1">Benny 63K</strain>
    </source>
</reference>
<accession>A0ACC1IMM9</accession>
<keyword evidence="2" id="KW-1185">Reference proteome</keyword>
<protein>
    <submittedName>
        <fullName evidence="1">Uncharacterized protein</fullName>
    </submittedName>
</protein>
<organism evidence="1 2">
    <name type="scientific">Kickxella alabastrina</name>
    <dbReference type="NCBI Taxonomy" id="61397"/>
    <lineage>
        <taxon>Eukaryota</taxon>
        <taxon>Fungi</taxon>
        <taxon>Fungi incertae sedis</taxon>
        <taxon>Zoopagomycota</taxon>
        <taxon>Kickxellomycotina</taxon>
        <taxon>Kickxellomycetes</taxon>
        <taxon>Kickxellales</taxon>
        <taxon>Kickxellaceae</taxon>
        <taxon>Kickxella</taxon>
    </lineage>
</organism>